<keyword evidence="4" id="KW-1185">Reference proteome</keyword>
<dbReference type="Pfam" id="PF17900">
    <property type="entry name" value="Peptidase_M1_N"/>
    <property type="match status" value="1"/>
</dbReference>
<dbReference type="PANTHER" id="PTHR11533:SF299">
    <property type="entry name" value="AMINOPEPTIDASE"/>
    <property type="match status" value="1"/>
</dbReference>
<accession>A0ABD2MS41</accession>
<comment type="caution">
    <text evidence="3">The sequence shown here is derived from an EMBL/GenBank/DDBJ whole genome shotgun (WGS) entry which is preliminary data.</text>
</comment>
<gene>
    <name evidence="3" type="ORF">HHI36_008213</name>
</gene>
<feature type="chain" id="PRO_5044764714" description="Aminopeptidase N-like N-terminal domain-containing protein" evidence="1">
    <location>
        <begin position="20"/>
        <end position="202"/>
    </location>
</feature>
<dbReference type="Proteomes" id="UP001516400">
    <property type="component" value="Unassembled WGS sequence"/>
</dbReference>
<dbReference type="Gene3D" id="2.60.40.1730">
    <property type="entry name" value="tricorn interacting facor f3 domain"/>
    <property type="match status" value="1"/>
</dbReference>
<dbReference type="InterPro" id="IPR050344">
    <property type="entry name" value="Peptidase_M1_aminopeptidases"/>
</dbReference>
<dbReference type="PANTHER" id="PTHR11533">
    <property type="entry name" value="PROTEASE M1 ZINC METALLOPROTEASE"/>
    <property type="match status" value="1"/>
</dbReference>
<organism evidence="3 4">
    <name type="scientific">Cryptolaemus montrouzieri</name>
    <dbReference type="NCBI Taxonomy" id="559131"/>
    <lineage>
        <taxon>Eukaryota</taxon>
        <taxon>Metazoa</taxon>
        <taxon>Ecdysozoa</taxon>
        <taxon>Arthropoda</taxon>
        <taxon>Hexapoda</taxon>
        <taxon>Insecta</taxon>
        <taxon>Pterygota</taxon>
        <taxon>Neoptera</taxon>
        <taxon>Endopterygota</taxon>
        <taxon>Coleoptera</taxon>
        <taxon>Polyphaga</taxon>
        <taxon>Cucujiformia</taxon>
        <taxon>Coccinelloidea</taxon>
        <taxon>Coccinellidae</taxon>
        <taxon>Scymninae</taxon>
        <taxon>Scymnini</taxon>
        <taxon>Cryptolaemus</taxon>
    </lineage>
</organism>
<evidence type="ECO:0000259" key="2">
    <source>
        <dbReference type="Pfam" id="PF17900"/>
    </source>
</evidence>
<dbReference type="InterPro" id="IPR045357">
    <property type="entry name" value="Aminopeptidase_N-like_N"/>
</dbReference>
<dbReference type="EMBL" id="JABFTP020000021">
    <property type="protein sequence ID" value="KAL3269132.1"/>
    <property type="molecule type" value="Genomic_DNA"/>
</dbReference>
<sequence>MNILRTFLFLCGAIGFCLSEEDDAKYRLPIEVIPYSYAIKLQPFIPEGYFKGEVYIKIGVTSPVDAIYLHASNLNISEIKIVGELENILFKIEEKYELIKIYYENGEKILVGDQMLHFIYEGTLLHTDQMGMVKAMYPFKNETEVLVITDFQPTYARRAYPCFDEPAMKAIFNVTIITPNSSWVALSNAEEIVSTLSNIQIY</sequence>
<evidence type="ECO:0000313" key="4">
    <source>
        <dbReference type="Proteomes" id="UP001516400"/>
    </source>
</evidence>
<dbReference type="InterPro" id="IPR042097">
    <property type="entry name" value="Aminopeptidase_N-like_N_sf"/>
</dbReference>
<proteinExistence type="predicted"/>
<reference evidence="3 4" key="1">
    <citation type="journal article" date="2021" name="BMC Biol.">
        <title>Horizontally acquired antibacterial genes associated with adaptive radiation of ladybird beetles.</title>
        <authorList>
            <person name="Li H.S."/>
            <person name="Tang X.F."/>
            <person name="Huang Y.H."/>
            <person name="Xu Z.Y."/>
            <person name="Chen M.L."/>
            <person name="Du X.Y."/>
            <person name="Qiu B.Y."/>
            <person name="Chen P.T."/>
            <person name="Zhang W."/>
            <person name="Slipinski A."/>
            <person name="Escalona H.E."/>
            <person name="Waterhouse R.M."/>
            <person name="Zwick A."/>
            <person name="Pang H."/>
        </authorList>
    </citation>
    <scope>NUCLEOTIDE SEQUENCE [LARGE SCALE GENOMIC DNA]</scope>
    <source>
        <strain evidence="3">SYSU2018</strain>
    </source>
</reference>
<evidence type="ECO:0000256" key="1">
    <source>
        <dbReference type="SAM" id="SignalP"/>
    </source>
</evidence>
<dbReference type="SUPFAM" id="SSF63737">
    <property type="entry name" value="Leukotriene A4 hydrolase N-terminal domain"/>
    <property type="match status" value="1"/>
</dbReference>
<keyword evidence="1" id="KW-0732">Signal</keyword>
<dbReference type="AlphaFoldDB" id="A0ABD2MS41"/>
<name>A0ABD2MS41_9CUCU</name>
<feature type="signal peptide" evidence="1">
    <location>
        <begin position="1"/>
        <end position="19"/>
    </location>
</feature>
<evidence type="ECO:0000313" key="3">
    <source>
        <dbReference type="EMBL" id="KAL3269132.1"/>
    </source>
</evidence>
<protein>
    <recommendedName>
        <fullName evidence="2">Aminopeptidase N-like N-terminal domain-containing protein</fullName>
    </recommendedName>
</protein>
<feature type="domain" description="Aminopeptidase N-like N-terminal" evidence="2">
    <location>
        <begin position="34"/>
        <end position="195"/>
    </location>
</feature>